<organism evidence="2">
    <name type="scientific">Caenorhabditis remanei</name>
    <name type="common">Caenorhabditis vulgaris</name>
    <dbReference type="NCBI Taxonomy" id="31234"/>
    <lineage>
        <taxon>Eukaryota</taxon>
        <taxon>Metazoa</taxon>
        <taxon>Ecdysozoa</taxon>
        <taxon>Nematoda</taxon>
        <taxon>Chromadorea</taxon>
        <taxon>Rhabditida</taxon>
        <taxon>Rhabditina</taxon>
        <taxon>Rhabditomorpha</taxon>
        <taxon>Rhabditoidea</taxon>
        <taxon>Rhabditidae</taxon>
        <taxon>Peloderinae</taxon>
        <taxon>Caenorhabditis</taxon>
    </lineage>
</organism>
<dbReference type="OMA" id="RINISAH"/>
<dbReference type="PANTHER" id="PTHR23015">
    <property type="entry name" value="UNCHARACTERIZED C.ELEGANS PROTEIN"/>
    <property type="match status" value="1"/>
</dbReference>
<reference evidence="1" key="1">
    <citation type="submission" date="2007-07" db="EMBL/GenBank/DDBJ databases">
        <title>PCAP assembly of the Caenorhabditis remanei genome.</title>
        <authorList>
            <consortium name="The Caenorhabditis remanei Sequencing Consortium"/>
            <person name="Wilson R.K."/>
        </authorList>
    </citation>
    <scope>NUCLEOTIDE SEQUENCE [LARGE SCALE GENOMIC DNA]</scope>
    <source>
        <strain evidence="1">PB4641</strain>
    </source>
</reference>
<dbReference type="InterPro" id="IPR040161">
    <property type="entry name" value="FB224"/>
</dbReference>
<gene>
    <name evidence="1" type="ORF">CRE_09153</name>
</gene>
<sequence>MVFGFELLTTRQKFSIRRISIIYETRKILLCLGFCCLSDPIEIEYQQNESDTIVVCKRKKFRNQAKDQDFVTVFHEDLKAIMACENAEMRELHLGFQESDDQEQSQKEQVLFPIGQRIFEYLSNELVSRNDKVKIRNASLEITNSNQLMSVLPYLDSETLKNVELALRRNDDAVDIENVVKSDAFNGKTGLEMYVALNIITRKGLETLREAFTSTPTFKTVSICYEQIDQEGLHSFLQNPNPLLQLDGQEILKITHCQQSNRIWFSRILNESPNQNRKEKTPQNLLSEMFENPVILKTILKYVGCVDMQALRKVSSKIRREIISIRQDPRIQRINISAHGNELILVTYDDSPQISYEPSEDECYVASNLVPGNFREIFMNDFKTMLQNQEMIVKVVHLNFSNDLLCLELFRDHLRSRNQLLKVERLELEILSQFEITSILPFIDSSTLKSMELRCSGPTRFDILIAIDDVTELDQWTSLQSFVANSLVIYTPIREIYIDNLENADILLDTIRMDDLLYLKEVKLIMLLPKTSLFFQKFLHSNNLIRFKIGFKHFSISDYGNQQWPGFDQHHPNAWLCPTPAPDQVLSVFYSPSKFVIFSRVDQSSIPENGVLELGA</sequence>
<evidence type="ECO:0000313" key="2">
    <source>
        <dbReference type="Proteomes" id="UP000008281"/>
    </source>
</evidence>
<keyword evidence="2" id="KW-1185">Reference proteome</keyword>
<accession>E3LJL1</accession>
<evidence type="ECO:0000313" key="1">
    <source>
        <dbReference type="EMBL" id="EFO95382.1"/>
    </source>
</evidence>
<dbReference type="PANTHER" id="PTHR23015:SF26">
    <property type="entry name" value="F-BOX DOMAIN-CONTAINING PROTEIN"/>
    <property type="match status" value="1"/>
</dbReference>
<dbReference type="Proteomes" id="UP000008281">
    <property type="component" value="Unassembled WGS sequence"/>
</dbReference>
<dbReference type="Pfam" id="PF01827">
    <property type="entry name" value="FTH"/>
    <property type="match status" value="2"/>
</dbReference>
<dbReference type="InterPro" id="IPR002900">
    <property type="entry name" value="DUF38/FTH_CAE_spp"/>
</dbReference>
<name>E3LJL1_CAERE</name>
<dbReference type="GO" id="GO:0045087">
    <property type="term" value="P:innate immune response"/>
    <property type="evidence" value="ECO:0007669"/>
    <property type="project" value="TreeGrafter"/>
</dbReference>
<dbReference type="eggNOG" id="ENOG502TI7P">
    <property type="taxonomic scope" value="Eukaryota"/>
</dbReference>
<proteinExistence type="predicted"/>
<dbReference type="EMBL" id="DS268409">
    <property type="protein sequence ID" value="EFO95382.1"/>
    <property type="molecule type" value="Genomic_DNA"/>
</dbReference>
<dbReference type="HOGENOM" id="CLU_453606_0_0_1"/>
<dbReference type="AlphaFoldDB" id="E3LJL1"/>
<protein>
    <submittedName>
        <fullName evidence="1">Uncharacterized protein</fullName>
    </submittedName>
</protein>
<dbReference type="OrthoDB" id="5908073at2759"/>